<sequence>MITSARRVSPDKPEVRISFSLDSTSGLNDAEEARPAFPDLEKRLQPVLPCQSLKESVQVYKDHCKMAKEFRQVKIDIAQLEDRKKDLIAELVEDDGVTVEIARLNEEFRVLAEENRTLITVYMERARQLETLRGVSQKRQGSS</sequence>
<dbReference type="Proteomes" id="UP000515152">
    <property type="component" value="Chromosome 8"/>
</dbReference>
<protein>
    <submittedName>
        <fullName evidence="2">MAP3K7 C-terminal-like protein</fullName>
    </submittedName>
</protein>
<accession>A0A6P3W786</accession>
<dbReference type="RefSeq" id="XP_012691209.2">
    <property type="nucleotide sequence ID" value="XM_012835755.3"/>
</dbReference>
<dbReference type="InterPro" id="IPR042800">
    <property type="entry name" value="Map3k7cl"/>
</dbReference>
<gene>
    <name evidence="2" type="primary">map3k7cl</name>
</gene>
<organism evidence="1 2">
    <name type="scientific">Clupea harengus</name>
    <name type="common">Atlantic herring</name>
    <dbReference type="NCBI Taxonomy" id="7950"/>
    <lineage>
        <taxon>Eukaryota</taxon>
        <taxon>Metazoa</taxon>
        <taxon>Chordata</taxon>
        <taxon>Craniata</taxon>
        <taxon>Vertebrata</taxon>
        <taxon>Euteleostomi</taxon>
        <taxon>Actinopterygii</taxon>
        <taxon>Neopterygii</taxon>
        <taxon>Teleostei</taxon>
        <taxon>Clupei</taxon>
        <taxon>Clupeiformes</taxon>
        <taxon>Clupeoidei</taxon>
        <taxon>Clupeidae</taxon>
        <taxon>Clupea</taxon>
    </lineage>
</organism>
<dbReference type="PANTHER" id="PTHR47140">
    <property type="entry name" value="MAP3K7 C-TERMINAL-LIKE PROTEIN"/>
    <property type="match status" value="1"/>
</dbReference>
<dbReference type="PANTHER" id="PTHR47140:SF1">
    <property type="entry name" value="MAP3K7 C-TERMINAL-LIKE PROTEIN"/>
    <property type="match status" value="1"/>
</dbReference>
<dbReference type="KEGG" id="char:105907434"/>
<dbReference type="GO" id="GO:0005829">
    <property type="term" value="C:cytosol"/>
    <property type="evidence" value="ECO:0007669"/>
    <property type="project" value="TreeGrafter"/>
</dbReference>
<proteinExistence type="predicted"/>
<dbReference type="AlphaFoldDB" id="A0A6P3W786"/>
<dbReference type="GO" id="GO:0005634">
    <property type="term" value="C:nucleus"/>
    <property type="evidence" value="ECO:0007669"/>
    <property type="project" value="TreeGrafter"/>
</dbReference>
<name>A0A6P3W786_CLUHA</name>
<keyword evidence="1" id="KW-1185">Reference proteome</keyword>
<reference evidence="2" key="1">
    <citation type="submission" date="2025-08" db="UniProtKB">
        <authorList>
            <consortium name="RefSeq"/>
        </authorList>
    </citation>
    <scope>IDENTIFICATION</scope>
</reference>
<evidence type="ECO:0000313" key="1">
    <source>
        <dbReference type="Proteomes" id="UP000515152"/>
    </source>
</evidence>
<evidence type="ECO:0000313" key="2">
    <source>
        <dbReference type="RefSeq" id="XP_012691209.2"/>
    </source>
</evidence>
<dbReference type="GeneID" id="105907434"/>
<dbReference type="CTD" id="56911"/>
<dbReference type="OrthoDB" id="8866809at2759"/>